<evidence type="ECO:0000313" key="2">
    <source>
        <dbReference type="Proteomes" id="UP000024404"/>
    </source>
</evidence>
<evidence type="ECO:0000313" key="1">
    <source>
        <dbReference type="EnsemblMetazoa" id="OVOC5910.1"/>
    </source>
</evidence>
<organism evidence="1 2">
    <name type="scientific">Onchocerca volvulus</name>
    <dbReference type="NCBI Taxonomy" id="6282"/>
    <lineage>
        <taxon>Eukaryota</taxon>
        <taxon>Metazoa</taxon>
        <taxon>Ecdysozoa</taxon>
        <taxon>Nematoda</taxon>
        <taxon>Chromadorea</taxon>
        <taxon>Rhabditida</taxon>
        <taxon>Spirurina</taxon>
        <taxon>Spiruromorpha</taxon>
        <taxon>Filarioidea</taxon>
        <taxon>Onchocercidae</taxon>
        <taxon>Onchocerca</taxon>
    </lineage>
</organism>
<reference evidence="1" key="2">
    <citation type="submission" date="2022-06" db="UniProtKB">
        <authorList>
            <consortium name="EnsemblMetazoa"/>
        </authorList>
    </citation>
    <scope>IDENTIFICATION</scope>
</reference>
<protein>
    <submittedName>
        <fullName evidence="1">Uncharacterized protein</fullName>
    </submittedName>
</protein>
<dbReference type="AlphaFoldDB" id="A0A8R1TUX4"/>
<sequence length="57" mass="6437">MANRPGCYVSRCHMEHLCYVELFINTASVRYPSAIFSHNKPIGNSQNFAPNIYAGVF</sequence>
<dbReference type="EMBL" id="CMVM020000161">
    <property type="status" value="NOT_ANNOTATED_CDS"/>
    <property type="molecule type" value="Genomic_DNA"/>
</dbReference>
<accession>A0A8R1TUX4</accession>
<proteinExistence type="predicted"/>
<dbReference type="EnsemblMetazoa" id="OVOC5910.1">
    <property type="protein sequence ID" value="OVOC5910.1"/>
    <property type="gene ID" value="WBGene00242719"/>
</dbReference>
<reference evidence="2" key="1">
    <citation type="submission" date="2013-10" db="EMBL/GenBank/DDBJ databases">
        <title>Genome sequencing of Onchocerca volvulus.</title>
        <authorList>
            <person name="Cotton J."/>
            <person name="Tsai J."/>
            <person name="Stanley E."/>
            <person name="Tracey A."/>
            <person name="Holroyd N."/>
            <person name="Lustigman S."/>
            <person name="Berriman M."/>
        </authorList>
    </citation>
    <scope>NUCLEOTIDE SEQUENCE</scope>
</reference>
<dbReference type="Proteomes" id="UP000024404">
    <property type="component" value="Unassembled WGS sequence"/>
</dbReference>
<keyword evidence="2" id="KW-1185">Reference proteome</keyword>
<name>A0A8R1TUX4_ONCVO</name>